<reference evidence="2 3" key="1">
    <citation type="submission" date="2014-06" db="EMBL/GenBank/DDBJ databases">
        <authorList>
            <consortium name="DOE Joint Genome Institute"/>
            <person name="Kuo A."/>
            <person name="Kohler A."/>
            <person name="Nagy L.G."/>
            <person name="Floudas D."/>
            <person name="Copeland A."/>
            <person name="Barry K.W."/>
            <person name="Cichocki N."/>
            <person name="Veneault-Fourrey C."/>
            <person name="LaButti K."/>
            <person name="Lindquist E.A."/>
            <person name="Lipzen A."/>
            <person name="Lundell T."/>
            <person name="Morin E."/>
            <person name="Murat C."/>
            <person name="Sun H."/>
            <person name="Tunlid A."/>
            <person name="Henrissat B."/>
            <person name="Grigoriev I.V."/>
            <person name="Hibbett D.S."/>
            <person name="Martin F."/>
            <person name="Nordberg H.P."/>
            <person name="Cantor M.N."/>
            <person name="Hua S.X."/>
        </authorList>
    </citation>
    <scope>NUCLEOTIDE SEQUENCE [LARGE SCALE GENOMIC DNA]</scope>
    <source>
        <strain evidence="2 3">ATCC 200175</strain>
    </source>
</reference>
<accession>A0A0C9SXY6</accession>
<feature type="compositionally biased region" description="Low complexity" evidence="1">
    <location>
        <begin position="66"/>
        <end position="92"/>
    </location>
</feature>
<dbReference type="EMBL" id="KN819733">
    <property type="protein sequence ID" value="KIJ07975.1"/>
    <property type="molecule type" value="Genomic_DNA"/>
</dbReference>
<keyword evidence="3" id="KW-1185">Reference proteome</keyword>
<evidence type="ECO:0000313" key="2">
    <source>
        <dbReference type="EMBL" id="KIJ07975.1"/>
    </source>
</evidence>
<dbReference type="OrthoDB" id="3364670at2759"/>
<dbReference type="Pfam" id="PF18758">
    <property type="entry name" value="KDZ"/>
    <property type="match status" value="1"/>
</dbReference>
<dbReference type="Proteomes" id="UP000053647">
    <property type="component" value="Unassembled WGS sequence"/>
</dbReference>
<dbReference type="PANTHER" id="PTHR33096:SF1">
    <property type="entry name" value="CXC1-LIKE CYSTEINE CLUSTER ASSOCIATED WITH KDZ TRANSPOSASES DOMAIN-CONTAINING PROTEIN"/>
    <property type="match status" value="1"/>
</dbReference>
<evidence type="ECO:0008006" key="4">
    <source>
        <dbReference type="Google" id="ProtNLM"/>
    </source>
</evidence>
<feature type="region of interest" description="Disordered" evidence="1">
    <location>
        <begin position="66"/>
        <end position="94"/>
    </location>
</feature>
<organism evidence="2 3">
    <name type="scientific">Paxillus involutus ATCC 200175</name>
    <dbReference type="NCBI Taxonomy" id="664439"/>
    <lineage>
        <taxon>Eukaryota</taxon>
        <taxon>Fungi</taxon>
        <taxon>Dikarya</taxon>
        <taxon>Basidiomycota</taxon>
        <taxon>Agaricomycotina</taxon>
        <taxon>Agaricomycetes</taxon>
        <taxon>Agaricomycetidae</taxon>
        <taxon>Boletales</taxon>
        <taxon>Paxilineae</taxon>
        <taxon>Paxillaceae</taxon>
        <taxon>Paxillus</taxon>
    </lineage>
</organism>
<protein>
    <recommendedName>
        <fullName evidence="4">CxC1-like cysteine cluster associated with KDZ transposases domain-containing protein</fullName>
    </recommendedName>
</protein>
<name>A0A0C9SXY6_PAXIN</name>
<gene>
    <name evidence="2" type="ORF">PAXINDRAFT_18856</name>
</gene>
<sequence length="935" mass="105456">MNIINVVTVTRPDHIVQKNFVHDGVITMYPTLHLGRGGTDRHFNSRRTFQAKVLDAPDATSSIVVPQQSPVASSSQTASGGRVQANKNNNARNHAKQSIYSASALLTDNATMKSAREKLAAKSLFRNALVHLQGNTWATQGDVSWRNQRIAIATLEDPPAHLIRCILWEIYELGFRYELLDLDRVMVPGLWTEAPTERTELLYSNFPGESGLVMWQEDMPTTEQGMWASPATAYPFLESWRKLLSAWPEAPSCLCSPIVQESFSSVVQSEILSSACSSAHHSTDHIQEEGTAFVDAIQIFGDLEPAHKPASQKRQNQCRRWSQDVIPTLLRPYMQYVRVTGSLSTVENVIIPPCVHSCASRQLQVMCLYFNRLEIRTLSVCPCRPAPLQLVALGLFGCAPLSPSLAIDFRVLELVKALFVHMTPNLSGWTEALESFLNDQGYKLATKDNLRRQFSTTYHWYLVLTITVAEHVANLVSCRTRPLNVEDGSVSDHECVQPSEYLRVQCPLCFRGNDWRRSRDTVNNVDVIVCIDACFTQKRSHNARDDVTQDPPNPTQTNFISEFNVKAMEAHVEACRNANGTRKRSQVLAADGDGYENGMKIPISVLNACGDSFIAADEKREKASTRYFADTGLMAMLCRHDCVLWLVNMTSAGEKQYYALALIQRLFNHLPSDMSVGLFYDISCQLERSCRKWEFFSEVILSRLTFAITVFHAYGHQWPCQVIYHPRKRVGFGLSDGEGCEHLWSFLKPLIPVLQVSGFHQRLFVLDYQVRHLHAKSLACFGDWLHRRWLHCRKKMAAASEALASLDIDESILQDQWAAQVAHQTVPLARQSKNKGEEEIARVLALEKILEHQQIAVDDLEHQLITDNVCDVIDLNTCLLEARRKLMATTTLVAKRRAALGVSDRANLAALNHNVYLQVHMNARAVKTHIRERLR</sequence>
<proteinExistence type="predicted"/>
<dbReference type="PANTHER" id="PTHR33096">
    <property type="entry name" value="CXC2 DOMAIN-CONTAINING PROTEIN"/>
    <property type="match status" value="1"/>
</dbReference>
<evidence type="ECO:0000256" key="1">
    <source>
        <dbReference type="SAM" id="MobiDB-lite"/>
    </source>
</evidence>
<dbReference type="AlphaFoldDB" id="A0A0C9SXY6"/>
<dbReference type="InterPro" id="IPR040521">
    <property type="entry name" value="KDZ"/>
</dbReference>
<evidence type="ECO:0000313" key="3">
    <source>
        <dbReference type="Proteomes" id="UP000053647"/>
    </source>
</evidence>
<dbReference type="HOGENOM" id="CLU_313318_0_0_1"/>
<reference evidence="3" key="2">
    <citation type="submission" date="2015-01" db="EMBL/GenBank/DDBJ databases">
        <title>Evolutionary Origins and Diversification of the Mycorrhizal Mutualists.</title>
        <authorList>
            <consortium name="DOE Joint Genome Institute"/>
            <consortium name="Mycorrhizal Genomics Consortium"/>
            <person name="Kohler A."/>
            <person name="Kuo A."/>
            <person name="Nagy L.G."/>
            <person name="Floudas D."/>
            <person name="Copeland A."/>
            <person name="Barry K.W."/>
            <person name="Cichocki N."/>
            <person name="Veneault-Fourrey C."/>
            <person name="LaButti K."/>
            <person name="Lindquist E.A."/>
            <person name="Lipzen A."/>
            <person name="Lundell T."/>
            <person name="Morin E."/>
            <person name="Murat C."/>
            <person name="Riley R."/>
            <person name="Ohm R."/>
            <person name="Sun H."/>
            <person name="Tunlid A."/>
            <person name="Henrissat B."/>
            <person name="Grigoriev I.V."/>
            <person name="Hibbett D.S."/>
            <person name="Martin F."/>
        </authorList>
    </citation>
    <scope>NUCLEOTIDE SEQUENCE [LARGE SCALE GENOMIC DNA]</scope>
    <source>
        <strain evidence="3">ATCC 200175</strain>
    </source>
</reference>